<dbReference type="EMBL" id="CM045760">
    <property type="protein sequence ID" value="KAI8028122.1"/>
    <property type="molecule type" value="Genomic_DNA"/>
</dbReference>
<protein>
    <submittedName>
        <fullName evidence="1">Disease resistance RPP13-like protein 1</fullName>
    </submittedName>
</protein>
<gene>
    <name evidence="1" type="ORF">LOK49_LG02G01898</name>
</gene>
<keyword evidence="2" id="KW-1185">Reference proteome</keyword>
<organism evidence="1 2">
    <name type="scientific">Camellia lanceoleosa</name>
    <dbReference type="NCBI Taxonomy" id="1840588"/>
    <lineage>
        <taxon>Eukaryota</taxon>
        <taxon>Viridiplantae</taxon>
        <taxon>Streptophyta</taxon>
        <taxon>Embryophyta</taxon>
        <taxon>Tracheophyta</taxon>
        <taxon>Spermatophyta</taxon>
        <taxon>Magnoliopsida</taxon>
        <taxon>eudicotyledons</taxon>
        <taxon>Gunneridae</taxon>
        <taxon>Pentapetalae</taxon>
        <taxon>asterids</taxon>
        <taxon>Ericales</taxon>
        <taxon>Theaceae</taxon>
        <taxon>Camellia</taxon>
    </lineage>
</organism>
<accession>A0ACC0IT66</accession>
<comment type="caution">
    <text evidence="1">The sequence shown here is derived from an EMBL/GenBank/DDBJ whole genome shotgun (WGS) entry which is preliminary data.</text>
</comment>
<evidence type="ECO:0000313" key="2">
    <source>
        <dbReference type="Proteomes" id="UP001060215"/>
    </source>
</evidence>
<reference evidence="1 2" key="1">
    <citation type="journal article" date="2022" name="Plant J.">
        <title>Chromosome-level genome of Camellia lanceoleosa provides a valuable resource for understanding genome evolution and self-incompatibility.</title>
        <authorList>
            <person name="Gong W."/>
            <person name="Xiao S."/>
            <person name="Wang L."/>
            <person name="Liao Z."/>
            <person name="Chang Y."/>
            <person name="Mo W."/>
            <person name="Hu G."/>
            <person name="Li W."/>
            <person name="Zhao G."/>
            <person name="Zhu H."/>
            <person name="Hu X."/>
            <person name="Ji K."/>
            <person name="Xiang X."/>
            <person name="Song Q."/>
            <person name="Yuan D."/>
            <person name="Jin S."/>
            <person name="Zhang L."/>
        </authorList>
    </citation>
    <scope>NUCLEOTIDE SEQUENCE [LARGE SCALE GENOMIC DNA]</scope>
    <source>
        <strain evidence="1">SQ_2022a</strain>
    </source>
</reference>
<name>A0ACC0IT66_9ERIC</name>
<proteinExistence type="predicted"/>
<evidence type="ECO:0000313" key="1">
    <source>
        <dbReference type="EMBL" id="KAI8028122.1"/>
    </source>
</evidence>
<dbReference type="Proteomes" id="UP001060215">
    <property type="component" value="Chromosome 3"/>
</dbReference>
<sequence length="811" mass="90742">MTGVHIPEMSLHIGKLINLQTLSNFMVGKDSGRKIRELKNLSHIRGAIHISRMENVSGVKDAVDANLMSKEELKELSLEWNESHRSKNDIIERDVLDVMRPFKLLEQLTISGYGGTKFPNWVGDVSFSKMVFMRLKGSNYCKSLPPLGQLPLLKDLYIEGMSAIERLGCEFYGQQCGAKPFPSLERLSFEFMPEWEDWSAFETEGVQPFGHLSELSIINCPKLVGRLPNDLPCLNSLKIDGCPQLLIDVLSLVQPSLASLSMNNVMLPSLPALLGTKNTIKLGSLTLDISHVTVPDSLCDPSTIDEELLATEMSKHLISITALSIFHVKKLEFLPTWFTRDLMGLEKLDIGNCEKLITLWQNKVRIQVCLPSLCHLQISDCPKLITLWQNKVRIQIRLPSLCHLQISHCPKLVCLFEEEQEKGGEGSKEQQHEGLPCMTRLKYLTIEKCGMLKKLPQDLHTYTSLGVLRIDGCASLISFPMKGLPSMLRELGVSGCNALESLPELMTLNNLQELKISYCASLTYLLSRGGLPSTLKQLGIEGCRNLESLFAEEGIKIDCPSLETICIELCGSLKSLPDANNLRNLSELQINYCYSLESLSLGGRDENNITSLQKLYLMDCRAGIVSYFVKEGSLPTNITSLRIGSFIVDDVGQLPVPPPSPLEWGLHKLSSLTTLQLQGPAWPWGDTVSFPEEGMFLPTSLINLTIVDFPNLERLSYEEFQNLTSLQTLGITCCPKLASFPKEGLPPSLLHLRIWICPELATFPEQGFPPSLLSLDIWGCNPILKQKCEKGKEYWPIIQYIPQVDLRDFRV</sequence>